<dbReference type="InterPro" id="IPR023214">
    <property type="entry name" value="HAD_sf"/>
</dbReference>
<gene>
    <name evidence="1" type="ORF">FJAP1339_LOCUS8901</name>
</gene>
<dbReference type="Gene3D" id="3.40.50.1000">
    <property type="entry name" value="HAD superfamily/HAD-like"/>
    <property type="match status" value="2"/>
</dbReference>
<dbReference type="InterPro" id="IPR036412">
    <property type="entry name" value="HAD-like_sf"/>
</dbReference>
<dbReference type="PANTHER" id="PTHR19288">
    <property type="entry name" value="4-NITROPHENYLPHOSPHATASE-RELATED"/>
    <property type="match status" value="1"/>
</dbReference>
<dbReference type="Pfam" id="PF13242">
    <property type="entry name" value="Hydrolase_like"/>
    <property type="match status" value="1"/>
</dbReference>
<protein>
    <submittedName>
        <fullName evidence="1">Uncharacterized protein</fullName>
    </submittedName>
</protein>
<proteinExistence type="predicted"/>
<sequence>MIILSNSSKRSNFTIDRLGKFGFDSSAFSGAVTSGEEALQYIQRNGLVGQKALVFSWEDFRQADAPFFDQVQPEFASPAEGARYILCHGSQVISTALGDTSTRLQQEGIVDDYEDLLKDAAEKGLLMVVANPDFTVKKPDGSTAYMPGLLARRYQELGGPLVTFGKPGVSHFQACIRMLGQQQDGEGQPILPDRIIHVGDSLHHDIQGAADAGIDSLFIGGGIHSADLQLSDAPHELSSAEINPSSLVTLCSKYTSEPSWSSTLFKW</sequence>
<name>A0A7S2V2E7_9STRA</name>
<accession>A0A7S2V2E7</accession>
<reference evidence="1" key="1">
    <citation type="submission" date="2021-01" db="EMBL/GenBank/DDBJ databases">
        <authorList>
            <person name="Corre E."/>
            <person name="Pelletier E."/>
            <person name="Niang G."/>
            <person name="Scheremetjew M."/>
            <person name="Finn R."/>
            <person name="Kale V."/>
            <person name="Holt S."/>
            <person name="Cochrane G."/>
            <person name="Meng A."/>
            <person name="Brown T."/>
            <person name="Cohen L."/>
        </authorList>
    </citation>
    <scope>NUCLEOTIDE SEQUENCE</scope>
    <source>
        <strain evidence="1">CCMP1661</strain>
    </source>
</reference>
<dbReference type="AlphaFoldDB" id="A0A7S2V2E7"/>
<evidence type="ECO:0000313" key="1">
    <source>
        <dbReference type="EMBL" id="CAD9869051.1"/>
    </source>
</evidence>
<dbReference type="SUPFAM" id="SSF56784">
    <property type="entry name" value="HAD-like"/>
    <property type="match status" value="1"/>
</dbReference>
<dbReference type="GO" id="GO:0016791">
    <property type="term" value="F:phosphatase activity"/>
    <property type="evidence" value="ECO:0007669"/>
    <property type="project" value="TreeGrafter"/>
</dbReference>
<organism evidence="1">
    <name type="scientific">Fibrocapsa japonica</name>
    <dbReference type="NCBI Taxonomy" id="94617"/>
    <lineage>
        <taxon>Eukaryota</taxon>
        <taxon>Sar</taxon>
        <taxon>Stramenopiles</taxon>
        <taxon>Ochrophyta</taxon>
        <taxon>Raphidophyceae</taxon>
        <taxon>Chattonellales</taxon>
        <taxon>Chattonellaceae</taxon>
        <taxon>Fibrocapsa</taxon>
    </lineage>
</organism>
<dbReference type="GO" id="GO:0005737">
    <property type="term" value="C:cytoplasm"/>
    <property type="evidence" value="ECO:0007669"/>
    <property type="project" value="TreeGrafter"/>
</dbReference>
<dbReference type="PANTHER" id="PTHR19288:SF90">
    <property type="entry name" value="OS08G0542600 PROTEIN"/>
    <property type="match status" value="1"/>
</dbReference>
<dbReference type="EMBL" id="HBHR01017729">
    <property type="protein sequence ID" value="CAD9869051.1"/>
    <property type="molecule type" value="Transcribed_RNA"/>
</dbReference>